<organism evidence="9 10">
    <name type="scientific">Stentor coeruleus</name>
    <dbReference type="NCBI Taxonomy" id="5963"/>
    <lineage>
        <taxon>Eukaryota</taxon>
        <taxon>Sar</taxon>
        <taxon>Alveolata</taxon>
        <taxon>Ciliophora</taxon>
        <taxon>Postciliodesmatophora</taxon>
        <taxon>Heterotrichea</taxon>
        <taxon>Heterotrichida</taxon>
        <taxon>Stentoridae</taxon>
        <taxon>Stentor</taxon>
    </lineage>
</organism>
<dbReference type="InterPro" id="IPR036052">
    <property type="entry name" value="TrpB-like_PALP_sf"/>
</dbReference>
<comment type="cofactor">
    <cofactor evidence="1">
        <name>pyridoxal 5'-phosphate</name>
        <dbReference type="ChEBI" id="CHEBI:597326"/>
    </cofactor>
</comment>
<evidence type="ECO:0000256" key="7">
    <source>
        <dbReference type="PROSITE-ProRule" id="PRU00703"/>
    </source>
</evidence>
<dbReference type="AlphaFoldDB" id="A0A1R2CH53"/>
<dbReference type="InterPro" id="IPR000644">
    <property type="entry name" value="CBS_dom"/>
</dbReference>
<evidence type="ECO:0000256" key="2">
    <source>
        <dbReference type="ARBA" id="ARBA00005003"/>
    </source>
</evidence>
<dbReference type="CDD" id="cd01561">
    <property type="entry name" value="CBS_like"/>
    <property type="match status" value="1"/>
</dbReference>
<reference evidence="9 10" key="1">
    <citation type="submission" date="2016-11" db="EMBL/GenBank/DDBJ databases">
        <title>The macronuclear genome of Stentor coeruleus: a giant cell with tiny introns.</title>
        <authorList>
            <person name="Slabodnick M."/>
            <person name="Ruby J.G."/>
            <person name="Reiff S.B."/>
            <person name="Swart E.C."/>
            <person name="Gosai S."/>
            <person name="Prabakaran S."/>
            <person name="Witkowska E."/>
            <person name="Larue G.E."/>
            <person name="Fisher S."/>
            <person name="Freeman R.M."/>
            <person name="Gunawardena J."/>
            <person name="Chu W."/>
            <person name="Stover N.A."/>
            <person name="Gregory B.D."/>
            <person name="Nowacki M."/>
            <person name="Derisi J."/>
            <person name="Roy S.W."/>
            <person name="Marshall W.F."/>
            <person name="Sood P."/>
        </authorList>
    </citation>
    <scope>NUCLEOTIDE SEQUENCE [LARGE SCALE GENOMIC DNA]</scope>
    <source>
        <strain evidence="9">WM001</strain>
    </source>
</reference>
<dbReference type="EC" id="4.2.1.22" evidence="4"/>
<evidence type="ECO:0000313" key="9">
    <source>
        <dbReference type="EMBL" id="OMJ88331.1"/>
    </source>
</evidence>
<dbReference type="InterPro" id="IPR001926">
    <property type="entry name" value="TrpB-like_PALP"/>
</dbReference>
<dbReference type="EMBL" id="MPUH01000153">
    <property type="protein sequence ID" value="OMJ88331.1"/>
    <property type="molecule type" value="Genomic_DNA"/>
</dbReference>
<keyword evidence="7" id="KW-0129">CBS domain</keyword>
<evidence type="ECO:0000256" key="6">
    <source>
        <dbReference type="ARBA" id="ARBA00047490"/>
    </source>
</evidence>
<sequence>MTFYPCSCNFNDPQFFLNKMARRNYDQRYSETRCKWALGTTDPSPHTKETPKPNPKICNNILEAIGNTPIVRINNITKQEGIQCELLVKCEFMNPGGSVKDRIGRRIIEDLETKGKISPGMTLVEPTSGNTGIGLAMAAVVKGYNLTVCMPEKMSQEKSDTLKAMGTKIIRTPTEAAFMDENSYVGVAERLEREDPNCIMAGQYFNSSNPLAHYDVTAEEIYDQVDGRLDYIVLATGTGGHLTGVSRKLKEKIPGLIVVGVDPFGSIINDPENAKEGSYKAEGMGSGILPRACYTGVVDKWYVSYDNDTFDYARKLIKYEGLLVGGSAGAVFWAAVQVAKGLPADKRVLTIIPDGLRNYMSKFLSDRWMVQNGFMEETDTPVVKGKTVRDLVIEPAITCASDITVRQCLQMLKENKVSEMPAIDNGVVVGVASSAAINKRLIEGFTVLDDNVKPSLVKVTKFMTMDTTIAFVNTWLEDLKYAVVQDGEFIGLIYPTHISNLLTRSKYAVVQDGEFIGLIYPTHISNLLTRS</sequence>
<evidence type="ECO:0000259" key="8">
    <source>
        <dbReference type="PROSITE" id="PS51371"/>
    </source>
</evidence>
<dbReference type="InterPro" id="IPR050214">
    <property type="entry name" value="Cys_Synth/Cystath_Beta-Synth"/>
</dbReference>
<comment type="catalytic activity">
    <reaction evidence="6">
        <text>L-homocysteine + L-serine = L,L-cystathionine + H2O</text>
        <dbReference type="Rhea" id="RHEA:10112"/>
        <dbReference type="ChEBI" id="CHEBI:15377"/>
        <dbReference type="ChEBI" id="CHEBI:33384"/>
        <dbReference type="ChEBI" id="CHEBI:58161"/>
        <dbReference type="ChEBI" id="CHEBI:58199"/>
        <dbReference type="EC" id="4.2.1.22"/>
    </reaction>
</comment>
<keyword evidence="5" id="KW-0663">Pyridoxal phosphate</keyword>
<evidence type="ECO:0000256" key="4">
    <source>
        <dbReference type="ARBA" id="ARBA00012041"/>
    </source>
</evidence>
<dbReference type="Pfam" id="PF00571">
    <property type="entry name" value="CBS"/>
    <property type="match status" value="1"/>
</dbReference>
<dbReference type="PROSITE" id="PS00901">
    <property type="entry name" value="CYS_SYNTHASE"/>
    <property type="match status" value="1"/>
</dbReference>
<accession>A0A1R2CH53</accession>
<comment type="similarity">
    <text evidence="3">Belongs to the cysteine synthase/cystathionine beta-synthase family.</text>
</comment>
<dbReference type="SUPFAM" id="SSF53686">
    <property type="entry name" value="Tryptophan synthase beta subunit-like PLP-dependent enzymes"/>
    <property type="match status" value="1"/>
</dbReference>
<dbReference type="GO" id="GO:0006535">
    <property type="term" value="P:cysteine biosynthetic process from serine"/>
    <property type="evidence" value="ECO:0007669"/>
    <property type="project" value="InterPro"/>
</dbReference>
<dbReference type="Gene3D" id="3.40.50.1100">
    <property type="match status" value="2"/>
</dbReference>
<dbReference type="InterPro" id="IPR046342">
    <property type="entry name" value="CBS_dom_sf"/>
</dbReference>
<dbReference type="PROSITE" id="PS51371">
    <property type="entry name" value="CBS"/>
    <property type="match status" value="1"/>
</dbReference>
<dbReference type="Proteomes" id="UP000187209">
    <property type="component" value="Unassembled WGS sequence"/>
</dbReference>
<dbReference type="PANTHER" id="PTHR10314">
    <property type="entry name" value="CYSTATHIONINE BETA-SYNTHASE"/>
    <property type="match status" value="1"/>
</dbReference>
<evidence type="ECO:0000313" key="10">
    <source>
        <dbReference type="Proteomes" id="UP000187209"/>
    </source>
</evidence>
<proteinExistence type="inferred from homology"/>
<dbReference type="InterPro" id="IPR001216">
    <property type="entry name" value="P-phosphate_BS"/>
</dbReference>
<dbReference type="FunFam" id="3.40.50.1100:FF:000118">
    <property type="entry name" value="Related to CYS4-cystathionine beta-synthase"/>
    <property type="match status" value="1"/>
</dbReference>
<protein>
    <recommendedName>
        <fullName evidence="4">cystathionine beta-synthase</fullName>
        <ecNumber evidence="4">4.2.1.22</ecNumber>
    </recommendedName>
</protein>
<keyword evidence="10" id="KW-1185">Reference proteome</keyword>
<dbReference type="FunFam" id="3.40.50.1100:FF:000003">
    <property type="entry name" value="Cystathionine beta-synthase"/>
    <property type="match status" value="1"/>
</dbReference>
<comment type="pathway">
    <text evidence="2">Amino-acid biosynthesis; L-cysteine biosynthesis; L-cysteine from L-homocysteine and L-serine: step 1/2.</text>
</comment>
<dbReference type="OrthoDB" id="10259545at2759"/>
<dbReference type="GO" id="GO:0004122">
    <property type="term" value="F:cystathionine beta-synthase activity"/>
    <property type="evidence" value="ECO:0007669"/>
    <property type="project" value="UniProtKB-EC"/>
</dbReference>
<dbReference type="SMART" id="SM00116">
    <property type="entry name" value="CBS"/>
    <property type="match status" value="1"/>
</dbReference>
<gene>
    <name evidence="9" type="ORF">SteCoe_9744</name>
</gene>
<dbReference type="SUPFAM" id="SSF54631">
    <property type="entry name" value="CBS-domain pair"/>
    <property type="match status" value="1"/>
</dbReference>
<evidence type="ECO:0000256" key="3">
    <source>
        <dbReference type="ARBA" id="ARBA00007103"/>
    </source>
</evidence>
<comment type="caution">
    <text evidence="9">The sequence shown here is derived from an EMBL/GenBank/DDBJ whole genome shotgun (WGS) entry which is preliminary data.</text>
</comment>
<feature type="domain" description="CBS" evidence="8">
    <location>
        <begin position="392"/>
        <end position="447"/>
    </location>
</feature>
<evidence type="ECO:0000256" key="1">
    <source>
        <dbReference type="ARBA" id="ARBA00001933"/>
    </source>
</evidence>
<dbReference type="Pfam" id="PF00291">
    <property type="entry name" value="PALP"/>
    <property type="match status" value="1"/>
</dbReference>
<evidence type="ECO:0000256" key="5">
    <source>
        <dbReference type="ARBA" id="ARBA00022898"/>
    </source>
</evidence>
<name>A0A1R2CH53_9CILI</name>
<dbReference type="Gene3D" id="3.10.580.10">
    <property type="entry name" value="CBS-domain"/>
    <property type="match status" value="1"/>
</dbReference>